<evidence type="ECO:0000313" key="1">
    <source>
        <dbReference type="Proteomes" id="UP000095283"/>
    </source>
</evidence>
<dbReference type="Proteomes" id="UP000095283">
    <property type="component" value="Unplaced"/>
</dbReference>
<evidence type="ECO:0000313" key="2">
    <source>
        <dbReference type="WBParaSite" id="Hba_02115"/>
    </source>
</evidence>
<organism evidence="1 2">
    <name type="scientific">Heterorhabditis bacteriophora</name>
    <name type="common">Entomopathogenic nematode worm</name>
    <dbReference type="NCBI Taxonomy" id="37862"/>
    <lineage>
        <taxon>Eukaryota</taxon>
        <taxon>Metazoa</taxon>
        <taxon>Ecdysozoa</taxon>
        <taxon>Nematoda</taxon>
        <taxon>Chromadorea</taxon>
        <taxon>Rhabditida</taxon>
        <taxon>Rhabditina</taxon>
        <taxon>Rhabditomorpha</taxon>
        <taxon>Strongyloidea</taxon>
        <taxon>Heterorhabditidae</taxon>
        <taxon>Heterorhabditis</taxon>
    </lineage>
</organism>
<reference evidence="2" key="1">
    <citation type="submission" date="2016-11" db="UniProtKB">
        <authorList>
            <consortium name="WormBaseParasite"/>
        </authorList>
    </citation>
    <scope>IDENTIFICATION</scope>
</reference>
<sequence>MLMLASHYYPRSRIEKTVIDDTIYDFRLAIELRWDEWSSCTGNVPTQRREAHCYIVEDSFGPPAEAPIEEHLWLDEVKWMGKIGKLVRTDAFRKRGIRLHRHVS</sequence>
<accession>A0A1I7WBQ2</accession>
<keyword evidence="1" id="KW-1185">Reference proteome</keyword>
<dbReference type="AlphaFoldDB" id="A0A1I7WBQ2"/>
<proteinExistence type="predicted"/>
<name>A0A1I7WBQ2_HETBA</name>
<dbReference type="WBParaSite" id="Hba_02115">
    <property type="protein sequence ID" value="Hba_02115"/>
    <property type="gene ID" value="Hba_02115"/>
</dbReference>
<protein>
    <submittedName>
        <fullName evidence="2">Neur_chan_LBD domain-containing protein</fullName>
    </submittedName>
</protein>